<name>A0A3A1UR38_9BACL</name>
<keyword evidence="1" id="KW-0472">Membrane</keyword>
<dbReference type="RefSeq" id="WP_119601298.1">
    <property type="nucleotide sequence ID" value="NZ_QXQA01000013.1"/>
</dbReference>
<reference evidence="2 3" key="1">
    <citation type="submission" date="2018-09" db="EMBL/GenBank/DDBJ databases">
        <title>Paenibacillus aracenensis nov. sp. isolated from a cave in southern Spain.</title>
        <authorList>
            <person name="Jurado V."/>
            <person name="Gutierrez-Patricio S."/>
            <person name="Gonzalez-Pimentel J.L."/>
            <person name="Miller A.Z."/>
            <person name="Laiz L."/>
            <person name="Saiz-Jimenez C."/>
        </authorList>
    </citation>
    <scope>NUCLEOTIDE SEQUENCE [LARGE SCALE GENOMIC DNA]</scope>
    <source>
        <strain evidence="2 3">DSM 22867</strain>
    </source>
</reference>
<feature type="transmembrane region" description="Helical" evidence="1">
    <location>
        <begin position="65"/>
        <end position="82"/>
    </location>
</feature>
<organism evidence="2 3">
    <name type="scientific">Paenibacillus nanensis</name>
    <dbReference type="NCBI Taxonomy" id="393251"/>
    <lineage>
        <taxon>Bacteria</taxon>
        <taxon>Bacillati</taxon>
        <taxon>Bacillota</taxon>
        <taxon>Bacilli</taxon>
        <taxon>Bacillales</taxon>
        <taxon>Paenibacillaceae</taxon>
        <taxon>Paenibacillus</taxon>
    </lineage>
</organism>
<evidence type="ECO:0000256" key="1">
    <source>
        <dbReference type="SAM" id="Phobius"/>
    </source>
</evidence>
<protein>
    <submittedName>
        <fullName evidence="2">Uncharacterized protein</fullName>
    </submittedName>
</protein>
<dbReference type="OrthoDB" id="2918659at2"/>
<dbReference type="Proteomes" id="UP000266482">
    <property type="component" value="Unassembled WGS sequence"/>
</dbReference>
<comment type="caution">
    <text evidence="2">The sequence shown here is derived from an EMBL/GenBank/DDBJ whole genome shotgun (WGS) entry which is preliminary data.</text>
</comment>
<evidence type="ECO:0000313" key="3">
    <source>
        <dbReference type="Proteomes" id="UP000266482"/>
    </source>
</evidence>
<keyword evidence="3" id="KW-1185">Reference proteome</keyword>
<keyword evidence="1" id="KW-0812">Transmembrane</keyword>
<evidence type="ECO:0000313" key="2">
    <source>
        <dbReference type="EMBL" id="RIX50715.1"/>
    </source>
</evidence>
<feature type="transmembrane region" description="Helical" evidence="1">
    <location>
        <begin position="16"/>
        <end position="34"/>
    </location>
</feature>
<feature type="transmembrane region" description="Helical" evidence="1">
    <location>
        <begin position="40"/>
        <end position="58"/>
    </location>
</feature>
<proteinExistence type="predicted"/>
<accession>A0A3A1UR38</accession>
<keyword evidence="1" id="KW-1133">Transmembrane helix</keyword>
<sequence>MNRIKFMYRQFLSEPLWFKIVISAMLLIAIVFSSSSFNGYYQGAAKIAAAIFFMAYGIKFRRSTRIALLFFAVAMISVYLSWEQFN</sequence>
<gene>
    <name evidence="2" type="ORF">D3P08_18580</name>
</gene>
<dbReference type="EMBL" id="QXQA01000013">
    <property type="protein sequence ID" value="RIX50715.1"/>
    <property type="molecule type" value="Genomic_DNA"/>
</dbReference>
<dbReference type="AlphaFoldDB" id="A0A3A1UR38"/>